<comment type="caution">
    <text evidence="1">The sequence shown here is derived from an EMBL/GenBank/DDBJ whole genome shotgun (WGS) entry which is preliminary data.</text>
</comment>
<protein>
    <submittedName>
        <fullName evidence="1">Uncharacterized protein</fullName>
    </submittedName>
</protein>
<dbReference type="Proteomes" id="UP000447434">
    <property type="component" value="Chromosome 20"/>
</dbReference>
<gene>
    <name evidence="1" type="ORF">Lalb_Chr20g0111771</name>
</gene>
<reference evidence="2" key="1">
    <citation type="journal article" date="2020" name="Nat. Commun.">
        <title>Genome sequence of the cluster root forming white lupin.</title>
        <authorList>
            <person name="Hufnagel B."/>
            <person name="Marques A."/>
            <person name="Soriano A."/>
            <person name="Marques L."/>
            <person name="Divol F."/>
            <person name="Doumas P."/>
            <person name="Sallet E."/>
            <person name="Mancinotti D."/>
            <person name="Carrere S."/>
            <person name="Marande W."/>
            <person name="Arribat S."/>
            <person name="Keller J."/>
            <person name="Huneau C."/>
            <person name="Blein T."/>
            <person name="Aime D."/>
            <person name="Laguerre M."/>
            <person name="Taylor J."/>
            <person name="Schubert V."/>
            <person name="Nelson M."/>
            <person name="Geu-Flores F."/>
            <person name="Crespi M."/>
            <person name="Gallardo-Guerrero K."/>
            <person name="Delaux P.-M."/>
            <person name="Salse J."/>
            <person name="Berges H."/>
            <person name="Guyot R."/>
            <person name="Gouzy J."/>
            <person name="Peret B."/>
        </authorList>
    </citation>
    <scope>NUCLEOTIDE SEQUENCE [LARGE SCALE GENOMIC DNA]</scope>
    <source>
        <strain evidence="2">cv. Amiga</strain>
    </source>
</reference>
<keyword evidence="2" id="KW-1185">Reference proteome</keyword>
<proteinExistence type="predicted"/>
<name>A0A6A4NNL0_LUPAL</name>
<dbReference type="AlphaFoldDB" id="A0A6A4NNL0"/>
<dbReference type="EMBL" id="WOCE01000020">
    <property type="protein sequence ID" value="KAE9590830.1"/>
    <property type="molecule type" value="Genomic_DNA"/>
</dbReference>
<accession>A0A6A4NNL0</accession>
<evidence type="ECO:0000313" key="2">
    <source>
        <dbReference type="Proteomes" id="UP000447434"/>
    </source>
</evidence>
<evidence type="ECO:0000313" key="1">
    <source>
        <dbReference type="EMBL" id="KAE9590830.1"/>
    </source>
</evidence>
<sequence>MTSRPAMSVLDRRQLFYPCGTTYRAHALADIGLSRVVRFVVCSGCCSLLGV</sequence>
<organism evidence="1 2">
    <name type="scientific">Lupinus albus</name>
    <name type="common">White lupine</name>
    <name type="synonym">Lupinus termis</name>
    <dbReference type="NCBI Taxonomy" id="3870"/>
    <lineage>
        <taxon>Eukaryota</taxon>
        <taxon>Viridiplantae</taxon>
        <taxon>Streptophyta</taxon>
        <taxon>Embryophyta</taxon>
        <taxon>Tracheophyta</taxon>
        <taxon>Spermatophyta</taxon>
        <taxon>Magnoliopsida</taxon>
        <taxon>eudicotyledons</taxon>
        <taxon>Gunneridae</taxon>
        <taxon>Pentapetalae</taxon>
        <taxon>rosids</taxon>
        <taxon>fabids</taxon>
        <taxon>Fabales</taxon>
        <taxon>Fabaceae</taxon>
        <taxon>Papilionoideae</taxon>
        <taxon>50 kb inversion clade</taxon>
        <taxon>genistoids sensu lato</taxon>
        <taxon>core genistoids</taxon>
        <taxon>Genisteae</taxon>
        <taxon>Lupinus</taxon>
    </lineage>
</organism>